<dbReference type="Gene3D" id="1.20.272.10">
    <property type="match status" value="1"/>
</dbReference>
<sequence length="331" mass="39598">MKNYPWLFSQYKSILKKYIKNKLHPIILINSRKGLGIFQLIKNISQWFLCLNKKNFVYCNMCTSCTLIKKKNHPDLYDKNHYKIKNKTIGIDYIRYIIKNIYKTSQQGGVKIVVIKNLQNITKEANNALLKTLEEPPKDTFFLSTNNLKKINNTTISRSTIYYINIYNKTNIILSWLQKNKKIFMNDLKTALFINNFSPIRANNFLNSSQIIQRKNLMNIIYTFIMYNNNIDLLFSLLYYNNTHLFITWICYLLLDVIKFSIFKEKDILYNLDQYHLIKKLSKKSSVQYSYKILISWIKCQYILKTIPYIDKKLILIEQTLFWNNLLKSKK</sequence>
<protein>
    <recommendedName>
        <fullName evidence="2">DNA polymerase III subunit delta'</fullName>
        <ecNumber evidence="1">2.7.7.7</ecNumber>
    </recommendedName>
</protein>
<keyword evidence="3" id="KW-0808">Transferase</keyword>
<evidence type="ECO:0000256" key="4">
    <source>
        <dbReference type="ARBA" id="ARBA00022695"/>
    </source>
</evidence>
<evidence type="ECO:0000259" key="10">
    <source>
        <dbReference type="Pfam" id="PF09115"/>
    </source>
</evidence>
<dbReference type="eggNOG" id="COG0470">
    <property type="taxonomic scope" value="Bacteria"/>
</dbReference>
<comment type="subunit">
    <text evidence="7">DNA polymerase III contains a core (composed of alpha, epsilon and theta chains) that associates with a tau subunit. This core dimerizes to form the POLIII' complex. PolIII' associates with the gamma complex (composed of gamma, delta, delta', psi and chi chains) and with the beta chain to form the complete DNA polymerase III complex.</text>
</comment>
<dbReference type="OrthoDB" id="9811073at2"/>
<evidence type="ECO:0000256" key="1">
    <source>
        <dbReference type="ARBA" id="ARBA00012417"/>
    </source>
</evidence>
<dbReference type="Pfam" id="PF13177">
    <property type="entry name" value="DNA_pol3_delta2"/>
    <property type="match status" value="1"/>
</dbReference>
<accession>F7WZF1</accession>
<dbReference type="Pfam" id="PF09115">
    <property type="entry name" value="DNApol3-delta_C"/>
    <property type="match status" value="1"/>
</dbReference>
<dbReference type="EC" id="2.7.7.7" evidence="1"/>
<gene>
    <name evidence="11" type="primary">holB</name>
    <name evidence="11" type="ORF">BCTU_231</name>
</gene>
<dbReference type="SUPFAM" id="SSF48019">
    <property type="entry name" value="post-AAA+ oligomerization domain-like"/>
    <property type="match status" value="1"/>
</dbReference>
<dbReference type="GO" id="GO:0003887">
    <property type="term" value="F:DNA-directed DNA polymerase activity"/>
    <property type="evidence" value="ECO:0007669"/>
    <property type="project" value="UniProtKB-KW"/>
</dbReference>
<dbReference type="STRING" id="261317.BCTU_231"/>
<evidence type="ECO:0000313" key="12">
    <source>
        <dbReference type="Proteomes" id="UP000006811"/>
    </source>
</evidence>
<dbReference type="Proteomes" id="UP000006811">
    <property type="component" value="Chromosome"/>
</dbReference>
<dbReference type="EMBL" id="CP001817">
    <property type="protein sequence ID" value="AEH39813.1"/>
    <property type="molecule type" value="Genomic_DNA"/>
</dbReference>
<keyword evidence="5" id="KW-0235">DNA replication</keyword>
<dbReference type="HOGENOM" id="CLU_006229_4_3_6"/>
<evidence type="ECO:0000256" key="5">
    <source>
        <dbReference type="ARBA" id="ARBA00022705"/>
    </source>
</evidence>
<evidence type="ECO:0000256" key="3">
    <source>
        <dbReference type="ARBA" id="ARBA00022679"/>
    </source>
</evidence>
<evidence type="ECO:0000313" key="11">
    <source>
        <dbReference type="EMBL" id="AEH39813.1"/>
    </source>
</evidence>
<keyword evidence="4" id="KW-0548">Nucleotidyltransferase</keyword>
<proteinExistence type="predicted"/>
<feature type="domain" description="DNA polymerase III delta subunit C-terminal" evidence="10">
    <location>
        <begin position="211"/>
        <end position="323"/>
    </location>
</feature>
<keyword evidence="12" id="KW-1185">Reference proteome</keyword>
<dbReference type="KEGG" id="baj:BCTU_231"/>
<evidence type="ECO:0000256" key="2">
    <source>
        <dbReference type="ARBA" id="ARBA00014363"/>
    </source>
</evidence>
<name>F7WZF1_9GAMM</name>
<evidence type="ECO:0000256" key="7">
    <source>
        <dbReference type="ARBA" id="ARBA00026073"/>
    </source>
</evidence>
<dbReference type="PANTHER" id="PTHR11669">
    <property type="entry name" value="REPLICATION FACTOR C / DNA POLYMERASE III GAMMA-TAU SUBUNIT"/>
    <property type="match status" value="1"/>
</dbReference>
<evidence type="ECO:0000256" key="6">
    <source>
        <dbReference type="ARBA" id="ARBA00022932"/>
    </source>
</evidence>
<dbReference type="SUPFAM" id="SSF52540">
    <property type="entry name" value="P-loop containing nucleoside triphosphate hydrolases"/>
    <property type="match status" value="1"/>
</dbReference>
<dbReference type="InterPro" id="IPR050238">
    <property type="entry name" value="DNA_Rep/Repair_Clamp_Loader"/>
</dbReference>
<dbReference type="InterPro" id="IPR027417">
    <property type="entry name" value="P-loop_NTPase"/>
</dbReference>
<dbReference type="GO" id="GO:0006261">
    <property type="term" value="P:DNA-templated DNA replication"/>
    <property type="evidence" value="ECO:0007669"/>
    <property type="project" value="TreeGrafter"/>
</dbReference>
<dbReference type="InterPro" id="IPR015199">
    <property type="entry name" value="DNA_pol_III_delta_C"/>
</dbReference>
<reference evidence="11 12" key="1">
    <citation type="journal article" date="2011" name="Appl. Environ. Microbiol.">
        <title>The genome of Buchnera aphidicola from the aphid Cinara tujafilina provides new clues about the evolutionary history of metabolic losses in bacterial endosymbionts.</title>
        <authorList>
            <person name="Lamelas A."/>
            <person name="Gosalbes M.J."/>
            <person name="Moya A."/>
            <person name="Latorre A."/>
        </authorList>
    </citation>
    <scope>NUCLEOTIDE SEQUENCE [LARGE SCALE GENOMIC DNA]</scope>
    <source>
        <strain evidence="12">Cinara tujafilina</strain>
    </source>
</reference>
<evidence type="ECO:0000256" key="8">
    <source>
        <dbReference type="ARBA" id="ARBA00037724"/>
    </source>
</evidence>
<dbReference type="GO" id="GO:0003677">
    <property type="term" value="F:DNA binding"/>
    <property type="evidence" value="ECO:0007669"/>
    <property type="project" value="InterPro"/>
</dbReference>
<dbReference type="InterPro" id="IPR008921">
    <property type="entry name" value="DNA_pol3_clamp-load_cplx_C"/>
</dbReference>
<organism evidence="11 12">
    <name type="scientific">Buchnera aphidicola</name>
    <name type="common">Cinara tujafilina</name>
    <dbReference type="NCBI Taxonomy" id="261317"/>
    <lineage>
        <taxon>Bacteria</taxon>
        <taxon>Pseudomonadati</taxon>
        <taxon>Pseudomonadota</taxon>
        <taxon>Gammaproteobacteria</taxon>
        <taxon>Enterobacterales</taxon>
        <taxon>Erwiniaceae</taxon>
        <taxon>Buchnera</taxon>
    </lineage>
</organism>
<dbReference type="AlphaFoldDB" id="F7WZF1"/>
<dbReference type="GO" id="GO:0009360">
    <property type="term" value="C:DNA polymerase III complex"/>
    <property type="evidence" value="ECO:0007669"/>
    <property type="project" value="InterPro"/>
</dbReference>
<dbReference type="Gene3D" id="3.40.50.300">
    <property type="entry name" value="P-loop containing nucleotide triphosphate hydrolases"/>
    <property type="match status" value="1"/>
</dbReference>
<keyword evidence="6" id="KW-0239">DNA-directed DNA polymerase</keyword>
<dbReference type="PANTHER" id="PTHR11669:SF8">
    <property type="entry name" value="DNA POLYMERASE III SUBUNIT DELTA"/>
    <property type="match status" value="1"/>
</dbReference>
<comment type="function">
    <text evidence="8">DNA polymerase III is a complex, multichain enzyme responsible for most of the replicative synthesis in bacteria. This DNA polymerase also exhibits 3' to 5' exonuclease activity.</text>
</comment>
<comment type="catalytic activity">
    <reaction evidence="9">
        <text>DNA(n) + a 2'-deoxyribonucleoside 5'-triphosphate = DNA(n+1) + diphosphate</text>
        <dbReference type="Rhea" id="RHEA:22508"/>
        <dbReference type="Rhea" id="RHEA-COMP:17339"/>
        <dbReference type="Rhea" id="RHEA-COMP:17340"/>
        <dbReference type="ChEBI" id="CHEBI:33019"/>
        <dbReference type="ChEBI" id="CHEBI:61560"/>
        <dbReference type="ChEBI" id="CHEBI:173112"/>
        <dbReference type="EC" id="2.7.7.7"/>
    </reaction>
</comment>
<evidence type="ECO:0000256" key="9">
    <source>
        <dbReference type="ARBA" id="ARBA00049244"/>
    </source>
</evidence>